<dbReference type="WBParaSite" id="jg4164">
    <property type="protein sequence ID" value="jg4164"/>
    <property type="gene ID" value="jg4164"/>
</dbReference>
<reference evidence="3" key="1">
    <citation type="submission" date="2022-11" db="UniProtKB">
        <authorList>
            <consortium name="WormBaseParasite"/>
        </authorList>
    </citation>
    <scope>IDENTIFICATION</scope>
</reference>
<keyword evidence="2" id="KW-1185">Reference proteome</keyword>
<organism evidence="2 3">
    <name type="scientific">Ditylenchus dipsaci</name>
    <dbReference type="NCBI Taxonomy" id="166011"/>
    <lineage>
        <taxon>Eukaryota</taxon>
        <taxon>Metazoa</taxon>
        <taxon>Ecdysozoa</taxon>
        <taxon>Nematoda</taxon>
        <taxon>Chromadorea</taxon>
        <taxon>Rhabditida</taxon>
        <taxon>Tylenchina</taxon>
        <taxon>Tylenchomorpha</taxon>
        <taxon>Sphaerularioidea</taxon>
        <taxon>Anguinidae</taxon>
        <taxon>Anguininae</taxon>
        <taxon>Ditylenchus</taxon>
    </lineage>
</organism>
<name>A0A915EA52_9BILA</name>
<sequence length="97" mass="10531">MFNSSSSGRRTAAAGLATEGRRGRSRKGKKKQEEDKKQKKKKKKKGKAASHREQGIYSGSTHTRRASVCWGNVAIPPLPSGLSPATHDRKGTGVWVT</sequence>
<feature type="compositionally biased region" description="Low complexity" evidence="1">
    <location>
        <begin position="1"/>
        <end position="18"/>
    </location>
</feature>
<feature type="region of interest" description="Disordered" evidence="1">
    <location>
        <begin position="77"/>
        <end position="97"/>
    </location>
</feature>
<evidence type="ECO:0000256" key="1">
    <source>
        <dbReference type="SAM" id="MobiDB-lite"/>
    </source>
</evidence>
<evidence type="ECO:0000313" key="3">
    <source>
        <dbReference type="WBParaSite" id="jg4164"/>
    </source>
</evidence>
<proteinExistence type="predicted"/>
<protein>
    <submittedName>
        <fullName evidence="3">Uncharacterized protein</fullName>
    </submittedName>
</protein>
<dbReference type="Proteomes" id="UP000887574">
    <property type="component" value="Unplaced"/>
</dbReference>
<feature type="compositionally biased region" description="Basic residues" evidence="1">
    <location>
        <begin position="38"/>
        <end position="49"/>
    </location>
</feature>
<dbReference type="AlphaFoldDB" id="A0A915EA52"/>
<evidence type="ECO:0000313" key="2">
    <source>
        <dbReference type="Proteomes" id="UP000887574"/>
    </source>
</evidence>
<feature type="region of interest" description="Disordered" evidence="1">
    <location>
        <begin position="1"/>
        <end position="62"/>
    </location>
</feature>
<accession>A0A915EA52</accession>